<feature type="chain" id="PRO_5009520435" evidence="2">
    <location>
        <begin position="26"/>
        <end position="397"/>
    </location>
</feature>
<comment type="caution">
    <text evidence="3">The sequence shown here is derived from an EMBL/GenBank/DDBJ whole genome shotgun (WGS) entry which is preliminary data.</text>
</comment>
<feature type="signal peptide" evidence="2">
    <location>
        <begin position="1"/>
        <end position="25"/>
    </location>
</feature>
<protein>
    <submittedName>
        <fullName evidence="3">Uncharacterized protein</fullName>
    </submittedName>
</protein>
<organism evidence="3 4">
    <name type="scientific">Candidatus Doudnabacteria bacterium RIFCSPLOWO2_01_FULL_44_21</name>
    <dbReference type="NCBI Taxonomy" id="1817841"/>
    <lineage>
        <taxon>Bacteria</taxon>
        <taxon>Candidatus Doudnaibacteriota</taxon>
    </lineage>
</organism>
<evidence type="ECO:0000313" key="4">
    <source>
        <dbReference type="Proteomes" id="UP000177281"/>
    </source>
</evidence>
<feature type="region of interest" description="Disordered" evidence="1">
    <location>
        <begin position="130"/>
        <end position="164"/>
    </location>
</feature>
<name>A0A1F5PYH8_9BACT</name>
<evidence type="ECO:0000256" key="1">
    <source>
        <dbReference type="SAM" id="MobiDB-lite"/>
    </source>
</evidence>
<keyword evidence="2" id="KW-0732">Signal</keyword>
<feature type="compositionally biased region" description="Gly residues" evidence="1">
    <location>
        <begin position="134"/>
        <end position="146"/>
    </location>
</feature>
<gene>
    <name evidence="3" type="ORF">A3B10_03920</name>
</gene>
<sequence>MKNTLRAKLIALSTVLGLGMSLAFAGTAFGAALEWTADQPITFTDGTINFVIQNGSSATTLVVNATTVVVTVPLSDTFTVISSNRSLATTGESVDSVTTATCNGVNAQTVVIAAPAGGAEVITITPGSSACSSGSGGGGGGGGGGGTPPPPTPPVLPPTASSGHPNGTLIIDNGTVYLIKDGTRYGFRDAAEYLSHGYSFGQAVAANAQDMALPQSTFVQKALEGTLVLDLADNRTVYMVGTGATKRGFVSASVFTALGYNFANLPKINLSDYPSGDPIGDAALAHPDGALVLDGQTVWWVRGNTRQGFESMAVFNTYGFNLSKVVTANAADKALAEGALVKFRDGTLVLDGGVYYIISDGKKMMFSSASDLTTRGYKTSNAINVSLSAYASGGTVQ</sequence>
<accession>A0A1F5PYH8</accession>
<dbReference type="AlphaFoldDB" id="A0A1F5PYH8"/>
<feature type="compositionally biased region" description="Pro residues" evidence="1">
    <location>
        <begin position="147"/>
        <end position="157"/>
    </location>
</feature>
<evidence type="ECO:0000256" key="2">
    <source>
        <dbReference type="SAM" id="SignalP"/>
    </source>
</evidence>
<evidence type="ECO:0000313" key="3">
    <source>
        <dbReference type="EMBL" id="OGE94904.1"/>
    </source>
</evidence>
<dbReference type="Proteomes" id="UP000177281">
    <property type="component" value="Unassembled WGS sequence"/>
</dbReference>
<dbReference type="EMBL" id="MFFB01000007">
    <property type="protein sequence ID" value="OGE94904.1"/>
    <property type="molecule type" value="Genomic_DNA"/>
</dbReference>
<reference evidence="3 4" key="1">
    <citation type="journal article" date="2016" name="Nat. Commun.">
        <title>Thousands of microbial genomes shed light on interconnected biogeochemical processes in an aquifer system.</title>
        <authorList>
            <person name="Anantharaman K."/>
            <person name="Brown C.T."/>
            <person name="Hug L.A."/>
            <person name="Sharon I."/>
            <person name="Castelle C.J."/>
            <person name="Probst A.J."/>
            <person name="Thomas B.C."/>
            <person name="Singh A."/>
            <person name="Wilkins M.J."/>
            <person name="Karaoz U."/>
            <person name="Brodie E.L."/>
            <person name="Williams K.H."/>
            <person name="Hubbard S.S."/>
            <person name="Banfield J.F."/>
        </authorList>
    </citation>
    <scope>NUCLEOTIDE SEQUENCE [LARGE SCALE GENOMIC DNA]</scope>
</reference>
<proteinExistence type="predicted"/>